<accession>A0A0A9GPT1</accession>
<name>A0A0A9GPT1_ARUDO</name>
<sequence>MLYFPLQQHTHSSIVFFVSNNQLRV</sequence>
<evidence type="ECO:0000313" key="1">
    <source>
        <dbReference type="EMBL" id="JAE25439.1"/>
    </source>
</evidence>
<reference evidence="1" key="1">
    <citation type="submission" date="2014-09" db="EMBL/GenBank/DDBJ databases">
        <authorList>
            <person name="Magalhaes I.L.F."/>
            <person name="Oliveira U."/>
            <person name="Santos F.R."/>
            <person name="Vidigal T.H.D.A."/>
            <person name="Brescovit A.D."/>
            <person name="Santos A.J."/>
        </authorList>
    </citation>
    <scope>NUCLEOTIDE SEQUENCE</scope>
    <source>
        <tissue evidence="1">Shoot tissue taken approximately 20 cm above the soil surface</tissue>
    </source>
</reference>
<protein>
    <submittedName>
        <fullName evidence="1">Uncharacterized protein</fullName>
    </submittedName>
</protein>
<dbReference type="EMBL" id="GBRH01172457">
    <property type="protein sequence ID" value="JAE25439.1"/>
    <property type="molecule type" value="Transcribed_RNA"/>
</dbReference>
<dbReference type="AlphaFoldDB" id="A0A0A9GPT1"/>
<proteinExistence type="predicted"/>
<reference evidence="1" key="2">
    <citation type="journal article" date="2015" name="Data Brief">
        <title>Shoot transcriptome of the giant reed, Arundo donax.</title>
        <authorList>
            <person name="Barrero R.A."/>
            <person name="Guerrero F.D."/>
            <person name="Moolhuijzen P."/>
            <person name="Goolsby J.A."/>
            <person name="Tidwell J."/>
            <person name="Bellgard S.E."/>
            <person name="Bellgard M.I."/>
        </authorList>
    </citation>
    <scope>NUCLEOTIDE SEQUENCE</scope>
    <source>
        <tissue evidence="1">Shoot tissue taken approximately 20 cm above the soil surface</tissue>
    </source>
</reference>
<organism evidence="1">
    <name type="scientific">Arundo donax</name>
    <name type="common">Giant reed</name>
    <name type="synonym">Donax arundinaceus</name>
    <dbReference type="NCBI Taxonomy" id="35708"/>
    <lineage>
        <taxon>Eukaryota</taxon>
        <taxon>Viridiplantae</taxon>
        <taxon>Streptophyta</taxon>
        <taxon>Embryophyta</taxon>
        <taxon>Tracheophyta</taxon>
        <taxon>Spermatophyta</taxon>
        <taxon>Magnoliopsida</taxon>
        <taxon>Liliopsida</taxon>
        <taxon>Poales</taxon>
        <taxon>Poaceae</taxon>
        <taxon>PACMAD clade</taxon>
        <taxon>Arundinoideae</taxon>
        <taxon>Arundineae</taxon>
        <taxon>Arundo</taxon>
    </lineage>
</organism>